<dbReference type="Pfam" id="PF04434">
    <property type="entry name" value="SWIM"/>
    <property type="match status" value="1"/>
</dbReference>
<organism evidence="3 4">
    <name type="scientific">Pectinatus haikarae</name>
    <dbReference type="NCBI Taxonomy" id="349096"/>
    <lineage>
        <taxon>Bacteria</taxon>
        <taxon>Bacillati</taxon>
        <taxon>Bacillota</taxon>
        <taxon>Negativicutes</taxon>
        <taxon>Selenomonadales</taxon>
        <taxon>Selenomonadaceae</taxon>
        <taxon>Pectinatus</taxon>
    </lineage>
</organism>
<gene>
    <name evidence="3" type="ORF">J2S01_002737</name>
</gene>
<keyword evidence="1" id="KW-0479">Metal-binding</keyword>
<keyword evidence="4" id="KW-1185">Reference proteome</keyword>
<comment type="caution">
    <text evidence="3">The sequence shown here is derived from an EMBL/GenBank/DDBJ whole genome shotgun (WGS) entry which is preliminary data.</text>
</comment>
<proteinExistence type="predicted"/>
<keyword evidence="1" id="KW-0863">Zinc-finger</keyword>
<protein>
    <recommendedName>
        <fullName evidence="2">SWIM-type domain-containing protein</fullName>
    </recommendedName>
</protein>
<evidence type="ECO:0000313" key="4">
    <source>
        <dbReference type="Proteomes" id="UP001239167"/>
    </source>
</evidence>
<sequence>MNLKNFDKQIEPVILKRGKAYYLEGRVQSLTETENNYYTAVVKGTDTYRVHAHIDRSIYIENITCDCPYTYAPYCKHIAAVLYALRDRLQTGQEDNKFLVPAQNDAPVSDKYDDKKTWINLMRENIRDAKGRDNFIKWNECFSALKGTYKVLERIEIAIDCKDFLLAADLILSVINEMLKMTQFTDDSDGGITDILENAKALLTINIQSVKDKRERKLLFNKILTESKKKIYDGWPDERIALLKSCIDLADSPRQGHTVETNLFMQTCQSEEPDIFNKYVYEKELLLKYQLLQKFDMKNTDSFLKENKAFAEIREILFNKLLCAKKYDEAESLVLEGEKSDAKFLGLVIKWKQLRFKIYETEKITAKMRLLAYELLIEYDCFEYYSKLKLLYAQKEWQKKYVQIIAEIEKRGYAGQTYCQIVIQENDWQSLLKYTKHFPYRIIDYHKYLLKIYPREVHAIFMDFIMQSAASSIGRSDYKKLCRYLQMLCKADGRDTASLIKKQLSLKYPRRKALLEELENLSSI</sequence>
<accession>A0ABT9YAY9</accession>
<name>A0ABT9YAY9_9FIRM</name>
<feature type="domain" description="SWIM-type" evidence="2">
    <location>
        <begin position="48"/>
        <end position="86"/>
    </location>
</feature>
<reference evidence="3 4" key="1">
    <citation type="submission" date="2023-07" db="EMBL/GenBank/DDBJ databases">
        <title>Genomic Encyclopedia of Type Strains, Phase IV (KMG-IV): sequencing the most valuable type-strain genomes for metagenomic binning, comparative biology and taxonomic classification.</title>
        <authorList>
            <person name="Goeker M."/>
        </authorList>
    </citation>
    <scope>NUCLEOTIDE SEQUENCE [LARGE SCALE GENOMIC DNA]</scope>
    <source>
        <strain evidence="3 4">DSM 16980</strain>
    </source>
</reference>
<dbReference type="EMBL" id="JAUSUE010000026">
    <property type="protein sequence ID" value="MDQ0205000.1"/>
    <property type="molecule type" value="Genomic_DNA"/>
</dbReference>
<dbReference type="InterPro" id="IPR007527">
    <property type="entry name" value="Znf_SWIM"/>
</dbReference>
<evidence type="ECO:0000313" key="3">
    <source>
        <dbReference type="EMBL" id="MDQ0205000.1"/>
    </source>
</evidence>
<keyword evidence="1" id="KW-0862">Zinc</keyword>
<dbReference type="PROSITE" id="PS50966">
    <property type="entry name" value="ZF_SWIM"/>
    <property type="match status" value="1"/>
</dbReference>
<evidence type="ECO:0000259" key="2">
    <source>
        <dbReference type="PROSITE" id="PS50966"/>
    </source>
</evidence>
<dbReference type="RefSeq" id="WP_196604524.1">
    <property type="nucleotide sequence ID" value="NZ_CP116940.1"/>
</dbReference>
<evidence type="ECO:0000256" key="1">
    <source>
        <dbReference type="PROSITE-ProRule" id="PRU00325"/>
    </source>
</evidence>
<dbReference type="Proteomes" id="UP001239167">
    <property type="component" value="Unassembled WGS sequence"/>
</dbReference>